<sequence length="306" mass="33259">MTKNQTADATRDRQCPFCLASLGSFRQGSDDHLFGQAFGGTATVRACSDCNSKLGHSVEGPLHWDDSVLNLLKIRLGKAQAVKGTLPSGVEGSFDFVTGEVRNRKPVHATDDALHYIGSERQVRQALPKKLPPAEVERLINTAESISLGEGMFRTTLKFDLSLWARMVAKMALAAGVHVAPKLFTSDAAGHLRDVCWGRADPVDDPLAVAGFARLTERLDGIVRQYPGATRFEPFPEGNHGQMLFISSVPGRLACIPKIAGQEMPGIVVDWPGERWSPIGVLVTDTGDHDVATRDLFQDMLRCLGQ</sequence>
<name>A0A0A6VR62_KOCRO</name>
<accession>A0A0A6VR62</accession>
<gene>
    <name evidence="1" type="ORF">GY22_16830</name>
</gene>
<protein>
    <recommendedName>
        <fullName evidence="3">HNH endonuclease 5 domain-containing protein</fullName>
    </recommendedName>
</protein>
<proteinExistence type="predicted"/>
<comment type="caution">
    <text evidence="1">The sequence shown here is derived from an EMBL/GenBank/DDBJ whole genome shotgun (WGS) entry which is preliminary data.</text>
</comment>
<evidence type="ECO:0000313" key="2">
    <source>
        <dbReference type="Proteomes" id="UP000030466"/>
    </source>
</evidence>
<evidence type="ECO:0008006" key="3">
    <source>
        <dbReference type="Google" id="ProtNLM"/>
    </source>
</evidence>
<dbReference type="RefSeq" id="WP_035930543.1">
    <property type="nucleotide sequence ID" value="NZ_JSUH01000028.1"/>
</dbReference>
<keyword evidence="2" id="KW-1185">Reference proteome</keyword>
<dbReference type="EMBL" id="JSUH01000028">
    <property type="protein sequence ID" value="KHD96219.1"/>
    <property type="molecule type" value="Genomic_DNA"/>
</dbReference>
<reference evidence="1 2" key="1">
    <citation type="journal article" date="2003" name="Int. J. Syst. Evol. Microbiol.">
        <title>Kocuria polaris sp. nov., an orange-pigmented psychrophilic bacterium isolated from an Antarctic cyanobacterial mat sample.</title>
        <authorList>
            <person name="Reddy G.S."/>
            <person name="Prakash J.S."/>
            <person name="Prabahar V."/>
            <person name="Matsumoto G.I."/>
            <person name="Stackebrandt E."/>
            <person name="Shivaji S."/>
        </authorList>
    </citation>
    <scope>NUCLEOTIDE SEQUENCE [LARGE SCALE GENOMIC DNA]</scope>
    <source>
        <strain evidence="1 2">CMS 76or</strain>
    </source>
</reference>
<dbReference type="AlphaFoldDB" id="A0A0A6VR62"/>
<dbReference type="Proteomes" id="UP000030466">
    <property type="component" value="Unassembled WGS sequence"/>
</dbReference>
<evidence type="ECO:0000313" key="1">
    <source>
        <dbReference type="EMBL" id="KHD96219.1"/>
    </source>
</evidence>
<organism evidence="1 2">
    <name type="scientific">Kocuria rosea subsp. polaris</name>
    <dbReference type="NCBI Taxonomy" id="136273"/>
    <lineage>
        <taxon>Bacteria</taxon>
        <taxon>Bacillati</taxon>
        <taxon>Actinomycetota</taxon>
        <taxon>Actinomycetes</taxon>
        <taxon>Micrococcales</taxon>
        <taxon>Micrococcaceae</taxon>
        <taxon>Kocuria</taxon>
    </lineage>
</organism>